<evidence type="ECO:0000313" key="6">
    <source>
        <dbReference type="EMBL" id="MDQ0316811.1"/>
    </source>
</evidence>
<organism evidence="6 7">
    <name type="scientific">Amorphus orientalis</name>
    <dbReference type="NCBI Taxonomy" id="649198"/>
    <lineage>
        <taxon>Bacteria</taxon>
        <taxon>Pseudomonadati</taxon>
        <taxon>Pseudomonadota</taxon>
        <taxon>Alphaproteobacteria</taxon>
        <taxon>Hyphomicrobiales</taxon>
        <taxon>Amorphaceae</taxon>
        <taxon>Amorphus</taxon>
    </lineage>
</organism>
<evidence type="ECO:0000256" key="5">
    <source>
        <dbReference type="SAM" id="Phobius"/>
    </source>
</evidence>
<protein>
    <submittedName>
        <fullName evidence="6">Cellulose synthase/poly-beta-1,6-N-acetylglucosamine synthase-like glycosyltransferase</fullName>
    </submittedName>
</protein>
<dbReference type="SUPFAM" id="SSF53448">
    <property type="entry name" value="Nucleotide-diphospho-sugar transferases"/>
    <property type="match status" value="1"/>
</dbReference>
<comment type="caution">
    <text evidence="6">The sequence shown here is derived from an EMBL/GenBank/DDBJ whole genome shotgun (WGS) entry which is preliminary data.</text>
</comment>
<evidence type="ECO:0000313" key="7">
    <source>
        <dbReference type="Proteomes" id="UP001229244"/>
    </source>
</evidence>
<dbReference type="PANTHER" id="PTHR43630:SF1">
    <property type="entry name" value="POLY-BETA-1,6-N-ACETYL-D-GLUCOSAMINE SYNTHASE"/>
    <property type="match status" value="1"/>
</dbReference>
<proteinExistence type="inferred from homology"/>
<dbReference type="Gene3D" id="3.90.550.10">
    <property type="entry name" value="Spore Coat Polysaccharide Biosynthesis Protein SpsA, Chain A"/>
    <property type="match status" value="1"/>
</dbReference>
<keyword evidence="5" id="KW-1133">Transmembrane helix</keyword>
<evidence type="ECO:0000256" key="4">
    <source>
        <dbReference type="SAM" id="MobiDB-lite"/>
    </source>
</evidence>
<evidence type="ECO:0000256" key="2">
    <source>
        <dbReference type="ARBA" id="ARBA00022676"/>
    </source>
</evidence>
<feature type="compositionally biased region" description="Polar residues" evidence="4">
    <location>
        <begin position="745"/>
        <end position="755"/>
    </location>
</feature>
<sequence>MRDRETPVFARDAAHRPRRTTAPPSRPGPPLRQRTAPPSAPAFPKPPPTGPDPVALGRALGIEVRLGRDLTLSDDAALALAPLLAKGPLGLARIGHTRGGPVVALCAETAVTIDRQRLETMARRAAGRLILTTRRDLRMAVARRLEKMPPARLLRLVMDQPGRSDAGRPSRALPLGTAEAEAFARWLSLPYAAALTPVPPTMFAPVVEALGERTTEIRAGGGRALAFAPGPDDLPAIAARVCARGARASRIVITDGATLRRARQESSRILRPENARWDLGIPRALTARDTLSRKQRLLAHALVAGALAVAATAPAAVPTLLQAFVACVLFILTCARAAASLAAAPMTFAPPRTKLSSAELPTYSVLIPLYMEAKSARSLVGSLRRLDYPADKLDVIVLLEQDDPATLDAFLALDLPDWMRLVVVPPEGPRTKPKALNVGLAYARGELVTILDAEDRPDPSQLRIAAETFAAGSPALACLQARLAVDHARDTFVTRMFAIEYASLFDVLLPWLAARKVLFPLGGTSNHFRRDILVRIGGWDAFNVTEDADLGVRLARFDYEMSVIASTTWEEAPLHMGAWMRQRTRWLKGWMQTWLVHMREPGRFARKRVLAKMLAFQALILGSLMAILAFPICLVLLGAHAVGLIPLLPEPAYASRAVFALNAAVFVGGFTATAALSLRAIRLRRLWLSPLALLGLPIYWLMLAVALIAAFVDLLRRPHHWAKTHHGIARRPRTPHASRGHHAQRSLTSADLTFP</sequence>
<comment type="similarity">
    <text evidence="1">Belongs to the glycosyltransferase 2 family.</text>
</comment>
<feature type="transmembrane region" description="Helical" evidence="5">
    <location>
        <begin position="657"/>
        <end position="678"/>
    </location>
</feature>
<dbReference type="EMBL" id="JAUSUL010000003">
    <property type="protein sequence ID" value="MDQ0316811.1"/>
    <property type="molecule type" value="Genomic_DNA"/>
</dbReference>
<feature type="compositionally biased region" description="Basic residues" evidence="4">
    <location>
        <begin position="726"/>
        <end position="744"/>
    </location>
</feature>
<accession>A0AAE4AT09</accession>
<name>A0AAE4AT09_9HYPH</name>
<keyword evidence="7" id="KW-1185">Reference proteome</keyword>
<keyword evidence="5" id="KW-0812">Transmembrane</keyword>
<keyword evidence="5" id="KW-0472">Membrane</keyword>
<dbReference type="InterPro" id="IPR029044">
    <property type="entry name" value="Nucleotide-diphossugar_trans"/>
</dbReference>
<dbReference type="RefSeq" id="WP_306886687.1">
    <property type="nucleotide sequence ID" value="NZ_JAUSUL010000003.1"/>
</dbReference>
<dbReference type="AlphaFoldDB" id="A0AAE4AT09"/>
<feature type="compositionally biased region" description="Pro residues" evidence="4">
    <location>
        <begin position="38"/>
        <end position="51"/>
    </location>
</feature>
<dbReference type="Pfam" id="PF13641">
    <property type="entry name" value="Glyco_tranf_2_3"/>
    <property type="match status" value="1"/>
</dbReference>
<keyword evidence="2" id="KW-0328">Glycosyltransferase</keyword>
<gene>
    <name evidence="6" type="ORF">J2S73_003287</name>
</gene>
<feature type="transmembrane region" description="Helical" evidence="5">
    <location>
        <begin position="613"/>
        <end position="637"/>
    </location>
</feature>
<feature type="transmembrane region" description="Helical" evidence="5">
    <location>
        <begin position="323"/>
        <end position="344"/>
    </location>
</feature>
<feature type="region of interest" description="Disordered" evidence="4">
    <location>
        <begin position="1"/>
        <end position="54"/>
    </location>
</feature>
<dbReference type="GO" id="GO:0016757">
    <property type="term" value="F:glycosyltransferase activity"/>
    <property type="evidence" value="ECO:0007669"/>
    <property type="project" value="UniProtKB-KW"/>
</dbReference>
<feature type="region of interest" description="Disordered" evidence="4">
    <location>
        <begin position="726"/>
        <end position="755"/>
    </location>
</feature>
<dbReference type="PANTHER" id="PTHR43630">
    <property type="entry name" value="POLY-BETA-1,6-N-ACETYL-D-GLUCOSAMINE SYNTHASE"/>
    <property type="match status" value="1"/>
</dbReference>
<evidence type="ECO:0000256" key="1">
    <source>
        <dbReference type="ARBA" id="ARBA00006739"/>
    </source>
</evidence>
<reference evidence="6" key="1">
    <citation type="submission" date="2023-07" db="EMBL/GenBank/DDBJ databases">
        <title>Genomic Encyclopedia of Type Strains, Phase IV (KMG-IV): sequencing the most valuable type-strain genomes for metagenomic binning, comparative biology and taxonomic classification.</title>
        <authorList>
            <person name="Goeker M."/>
        </authorList>
    </citation>
    <scope>NUCLEOTIDE SEQUENCE</scope>
    <source>
        <strain evidence="6">DSM 21202</strain>
    </source>
</reference>
<feature type="transmembrane region" description="Helical" evidence="5">
    <location>
        <begin position="690"/>
        <end position="712"/>
    </location>
</feature>
<dbReference type="Proteomes" id="UP001229244">
    <property type="component" value="Unassembled WGS sequence"/>
</dbReference>
<evidence type="ECO:0000256" key="3">
    <source>
        <dbReference type="ARBA" id="ARBA00022679"/>
    </source>
</evidence>
<keyword evidence="3" id="KW-0808">Transferase</keyword>
<feature type="transmembrane region" description="Helical" evidence="5">
    <location>
        <begin position="297"/>
        <end position="317"/>
    </location>
</feature>